<dbReference type="AlphaFoldDB" id="A0AAV4XG55"/>
<dbReference type="PROSITE" id="PS50096">
    <property type="entry name" value="IQ"/>
    <property type="match status" value="1"/>
</dbReference>
<keyword evidence="3" id="KW-1185">Reference proteome</keyword>
<dbReference type="PANTHER" id="PTHR46049:SF5">
    <property type="entry name" value="PLECKSTRIN HOMOLOGY DOMAIN-CONTAINING FAMILY H MEMBER 3"/>
    <property type="match status" value="1"/>
</dbReference>
<comment type="caution">
    <text evidence="2">The sequence shown here is derived from an EMBL/GenBank/DDBJ whole genome shotgun (WGS) entry which is preliminary data.</text>
</comment>
<name>A0AAV4XG55_CAEEX</name>
<dbReference type="Pfam" id="PF00612">
    <property type="entry name" value="IQ"/>
    <property type="match status" value="1"/>
</dbReference>
<proteinExistence type="predicted"/>
<evidence type="ECO:0000313" key="3">
    <source>
        <dbReference type="Proteomes" id="UP001054945"/>
    </source>
</evidence>
<protein>
    <submittedName>
        <fullName evidence="2">Unconventionnal myosin-X</fullName>
    </submittedName>
</protein>
<reference evidence="2 3" key="1">
    <citation type="submission" date="2021-06" db="EMBL/GenBank/DDBJ databases">
        <title>Caerostris extrusa draft genome.</title>
        <authorList>
            <person name="Kono N."/>
            <person name="Arakawa K."/>
        </authorList>
    </citation>
    <scope>NUCLEOTIDE SEQUENCE [LARGE SCALE GENOMIC DNA]</scope>
</reference>
<dbReference type="Gene3D" id="1.20.5.190">
    <property type="match status" value="1"/>
</dbReference>
<dbReference type="InterPro" id="IPR000048">
    <property type="entry name" value="IQ_motif_EF-hand-BS"/>
</dbReference>
<gene>
    <name evidence="2" type="primary">X975_26169</name>
    <name evidence="2" type="ORF">CEXT_801671</name>
</gene>
<dbReference type="EMBL" id="BPLR01017680">
    <property type="protein sequence ID" value="GIY93609.1"/>
    <property type="molecule type" value="Genomic_DNA"/>
</dbReference>
<evidence type="ECO:0000313" key="2">
    <source>
        <dbReference type="EMBL" id="GIY93609.1"/>
    </source>
</evidence>
<evidence type="ECO:0000256" key="1">
    <source>
        <dbReference type="SAM" id="MobiDB-lite"/>
    </source>
</evidence>
<organism evidence="2 3">
    <name type="scientific">Caerostris extrusa</name>
    <name type="common">Bark spider</name>
    <name type="synonym">Caerostris bankana</name>
    <dbReference type="NCBI Taxonomy" id="172846"/>
    <lineage>
        <taxon>Eukaryota</taxon>
        <taxon>Metazoa</taxon>
        <taxon>Ecdysozoa</taxon>
        <taxon>Arthropoda</taxon>
        <taxon>Chelicerata</taxon>
        <taxon>Arachnida</taxon>
        <taxon>Araneae</taxon>
        <taxon>Araneomorphae</taxon>
        <taxon>Entelegynae</taxon>
        <taxon>Araneoidea</taxon>
        <taxon>Araneidae</taxon>
        <taxon>Caerostris</taxon>
    </lineage>
</organism>
<sequence>MLDIIPNCERGISAGSIYEPLEDQRKVLMVEMAIIAQKIWRGYVCKSFSIGIEMLLLPFKVSFRGHSQRIHYMHKRRAAITIQAYVRGMFAREVASALREMRRVEEEMRRKEQEEEERKRQEQERIEMEEQERAALEESIMATQKELAAITSLVEHNVKRAQESSECLDLDEMFSFLSDVQETKSNVQDFCV</sequence>
<accession>A0AAV4XG55</accession>
<dbReference type="Proteomes" id="UP001054945">
    <property type="component" value="Unassembled WGS sequence"/>
</dbReference>
<dbReference type="InterPro" id="IPR051724">
    <property type="entry name" value="Actin_motor_Myosin"/>
</dbReference>
<feature type="region of interest" description="Disordered" evidence="1">
    <location>
        <begin position="107"/>
        <end position="126"/>
    </location>
</feature>
<dbReference type="PANTHER" id="PTHR46049">
    <property type="entry name" value="AGAP003327-PA"/>
    <property type="match status" value="1"/>
</dbReference>